<sequence length="214" mass="23904">MGNKKTTNQENAAADEQDVELRPFPPFLPPQATVLMMGSFPPAKEKRAMAFHYPNFQNDMWRVYGLVFFGDAAHFQVPGEKAFDAERIKAFLTERGIGSCPGVRRAIRTHGNASDAYLKVVETVELPEILAQIPQCRRICTTGGKATEILFDLLTAEKKGKDVKTGETVPARCGVRDLLVTRLPSTSRAYPMKLEKKAEAYRQFFRMAGFTVAE</sequence>
<gene>
    <name evidence="2" type="ORF">HMPREF0908_0241</name>
</gene>
<dbReference type="CDD" id="cd10032">
    <property type="entry name" value="UDG-F6_HDG"/>
    <property type="match status" value="1"/>
</dbReference>
<evidence type="ECO:0000313" key="3">
    <source>
        <dbReference type="Proteomes" id="UP000005309"/>
    </source>
</evidence>
<keyword evidence="3" id="KW-1185">Reference proteome</keyword>
<dbReference type="eggNOG" id="COG3663">
    <property type="taxonomic scope" value="Bacteria"/>
</dbReference>
<accession>C4V147</accession>
<dbReference type="Gene3D" id="3.40.470.10">
    <property type="entry name" value="Uracil-DNA glycosylase-like domain"/>
    <property type="match status" value="1"/>
</dbReference>
<comment type="caution">
    <text evidence="2">The sequence shown here is derived from an EMBL/GenBank/DDBJ whole genome shotgun (WGS) entry which is preliminary data.</text>
</comment>
<dbReference type="OrthoDB" id="9794144at2"/>
<evidence type="ECO:0000313" key="2">
    <source>
        <dbReference type="EMBL" id="EEQ49383.1"/>
    </source>
</evidence>
<dbReference type="AlphaFoldDB" id="C4V147"/>
<feature type="compositionally biased region" description="Polar residues" evidence="1">
    <location>
        <begin position="1"/>
        <end position="11"/>
    </location>
</feature>
<dbReference type="EMBL" id="ACLA01000004">
    <property type="protein sequence ID" value="EEQ49383.1"/>
    <property type="molecule type" value="Genomic_DNA"/>
</dbReference>
<organism evidence="2 3">
    <name type="scientific">Selenomonas flueggei ATCC 43531</name>
    <dbReference type="NCBI Taxonomy" id="638302"/>
    <lineage>
        <taxon>Bacteria</taxon>
        <taxon>Bacillati</taxon>
        <taxon>Bacillota</taxon>
        <taxon>Negativicutes</taxon>
        <taxon>Selenomonadales</taxon>
        <taxon>Selenomonadaceae</taxon>
        <taxon>Selenomonas</taxon>
    </lineage>
</organism>
<dbReference type="SUPFAM" id="SSF52141">
    <property type="entry name" value="Uracil-DNA glycosylase-like"/>
    <property type="match status" value="1"/>
</dbReference>
<feature type="region of interest" description="Disordered" evidence="1">
    <location>
        <begin position="1"/>
        <end position="22"/>
    </location>
</feature>
<reference evidence="2 3" key="1">
    <citation type="submission" date="2009-04" db="EMBL/GenBank/DDBJ databases">
        <authorList>
            <person name="Qin X."/>
            <person name="Bachman B."/>
            <person name="Battles P."/>
            <person name="Bell A."/>
            <person name="Bess C."/>
            <person name="Bickham C."/>
            <person name="Chaboub L."/>
            <person name="Chen D."/>
            <person name="Coyle M."/>
            <person name="Deiros D.R."/>
            <person name="Dinh H."/>
            <person name="Forbes L."/>
            <person name="Fowler G."/>
            <person name="Francisco L."/>
            <person name="Fu Q."/>
            <person name="Gubbala S."/>
            <person name="Hale W."/>
            <person name="Han Y."/>
            <person name="Hemphill L."/>
            <person name="Highlander S.K."/>
            <person name="Hirani K."/>
            <person name="Hogues M."/>
            <person name="Jackson L."/>
            <person name="Jakkamsetti A."/>
            <person name="Javaid M."/>
            <person name="Jiang H."/>
            <person name="Korchina V."/>
            <person name="Kovar C."/>
            <person name="Lara F."/>
            <person name="Lee S."/>
            <person name="Mata R."/>
            <person name="Mathew T."/>
            <person name="Moen C."/>
            <person name="Morales K."/>
            <person name="Munidasa M."/>
            <person name="Nazareth L."/>
            <person name="Ngo R."/>
            <person name="Nguyen L."/>
            <person name="Okwuonu G."/>
            <person name="Ongeri F."/>
            <person name="Patil S."/>
            <person name="Petrosino J."/>
            <person name="Pham C."/>
            <person name="Pham P."/>
            <person name="Pu L.-L."/>
            <person name="Puazo M."/>
            <person name="Raj R."/>
            <person name="Reid J."/>
            <person name="Rouhana J."/>
            <person name="Saada N."/>
            <person name="Shang Y."/>
            <person name="Simmons D."/>
            <person name="Thornton R."/>
            <person name="Warren J."/>
            <person name="Weissenberger G."/>
            <person name="Zhang J."/>
            <person name="Zhang L."/>
            <person name="Zhou C."/>
            <person name="Zhu D."/>
            <person name="Muzny D."/>
            <person name="Worley K."/>
            <person name="Gibbs R."/>
        </authorList>
    </citation>
    <scope>NUCLEOTIDE SEQUENCE [LARGE SCALE GENOMIC DNA]</scope>
    <source>
        <strain evidence="2 3">ATCC 43531</strain>
    </source>
</reference>
<proteinExistence type="predicted"/>
<dbReference type="Proteomes" id="UP000005309">
    <property type="component" value="Unassembled WGS sequence"/>
</dbReference>
<name>C4V147_9FIRM</name>
<evidence type="ECO:0000256" key="1">
    <source>
        <dbReference type="SAM" id="MobiDB-lite"/>
    </source>
</evidence>
<dbReference type="HOGENOM" id="CLU_102538_0_0_9"/>
<protein>
    <recommendedName>
        <fullName evidence="4">Uracil-DNA glycosylase family protein</fullName>
    </recommendedName>
</protein>
<evidence type="ECO:0008006" key="4">
    <source>
        <dbReference type="Google" id="ProtNLM"/>
    </source>
</evidence>
<dbReference type="STRING" id="638302.HMPREF0908_0241"/>
<dbReference type="RefSeq" id="WP_006690505.1">
    <property type="nucleotide sequence ID" value="NZ_GG694007.1"/>
</dbReference>
<dbReference type="InterPro" id="IPR036895">
    <property type="entry name" value="Uracil-DNA_glycosylase-like_sf"/>
</dbReference>